<dbReference type="OrthoDB" id="9798539at2"/>
<feature type="domain" description="Phytase-like" evidence="1">
    <location>
        <begin position="56"/>
        <end position="353"/>
    </location>
</feature>
<evidence type="ECO:0000259" key="1">
    <source>
        <dbReference type="Pfam" id="PF13449"/>
    </source>
</evidence>
<dbReference type="RefSeq" id="WP_015023181.1">
    <property type="nucleotide sequence ID" value="NC_018721.1"/>
</dbReference>
<dbReference type="PANTHER" id="PTHR37957:SF1">
    <property type="entry name" value="PHYTASE-LIKE DOMAIN-CONTAINING PROTEIN"/>
    <property type="match status" value="1"/>
</dbReference>
<reference evidence="2" key="2">
    <citation type="submission" date="2012-09" db="EMBL/GenBank/DDBJ databases">
        <title>The complete sequence of Psychroflexus torquis an extreme psychrophile from sea-ice that is stimulated by light.</title>
        <authorList>
            <person name="Feng S."/>
            <person name="Powell S.M."/>
            <person name="Bowman J.P."/>
        </authorList>
    </citation>
    <scope>NUCLEOTIDE SEQUENCE [LARGE SCALE GENOMIC DNA]</scope>
    <source>
        <strain evidence="2">ATCC 700755</strain>
    </source>
</reference>
<protein>
    <submittedName>
        <fullName evidence="2">Protein with a phytase-like active site</fullName>
    </submittedName>
</protein>
<dbReference type="Proteomes" id="UP000008514">
    <property type="component" value="Chromosome"/>
</dbReference>
<dbReference type="STRING" id="313595.P700755_000541"/>
<dbReference type="Pfam" id="PF13449">
    <property type="entry name" value="Phytase-like"/>
    <property type="match status" value="1"/>
</dbReference>
<proteinExistence type="predicted"/>
<evidence type="ECO:0000313" key="3">
    <source>
        <dbReference type="Proteomes" id="UP000008514"/>
    </source>
</evidence>
<organism evidence="2 3">
    <name type="scientific">Psychroflexus torquis (strain ATCC 700755 / CIP 106069 / ACAM 623)</name>
    <dbReference type="NCBI Taxonomy" id="313595"/>
    <lineage>
        <taxon>Bacteria</taxon>
        <taxon>Pseudomonadati</taxon>
        <taxon>Bacteroidota</taxon>
        <taxon>Flavobacteriia</taxon>
        <taxon>Flavobacteriales</taxon>
        <taxon>Flavobacteriaceae</taxon>
        <taxon>Psychroflexus</taxon>
    </lineage>
</organism>
<accession>K4IAW4</accession>
<dbReference type="PANTHER" id="PTHR37957">
    <property type="entry name" value="BLR7070 PROTEIN"/>
    <property type="match status" value="1"/>
</dbReference>
<dbReference type="HOGENOM" id="CLU_047242_1_0_10"/>
<evidence type="ECO:0000313" key="2">
    <source>
        <dbReference type="EMBL" id="AFU67564.1"/>
    </source>
</evidence>
<reference evidence="2" key="1">
    <citation type="submission" date="2006-03" db="EMBL/GenBank/DDBJ databases">
        <authorList>
            <person name="Bowman J."/>
            <person name="Ferriera S."/>
            <person name="Johnson J."/>
            <person name="Kravitz S."/>
            <person name="Halpern A."/>
            <person name="Remington K."/>
            <person name="Beeson K."/>
            <person name="Tran B."/>
            <person name="Rogers Y.-H."/>
            <person name="Friedman R."/>
            <person name="Venter J.C."/>
        </authorList>
    </citation>
    <scope>NUCLEOTIDE SEQUENCE [LARGE SCALE GENOMIC DNA]</scope>
    <source>
        <strain evidence="2">ATCC 700755</strain>
    </source>
</reference>
<dbReference type="KEGG" id="ptq:P700755_000541"/>
<keyword evidence="3" id="KW-1185">Reference proteome</keyword>
<sequence>MLTSQHLIKFLSLSAFTFLITSCSTTKALDDKLYDVQFLDEYIIPANFKFQNEIYGGISGVDYTKGELLMVNDSPSNPLIFRAILKLKGFQVDTITFKSVTRLQNNTFFEKNALDMESIRYDGDGYLISTEGSINFGLSPRIFKVSKTAEFIESYSLPSYFLIKGNNQPRHNGVFEGLSNGKNSSGFWFANELPLEKDGKTPKLYNTNSAIRLSFFDHKAKKVTRQYAMDLDRITKIPLLPFSISGLTEILQISQNTFLVLERSYSAGHKSQGNRVKLYLVDVSKATDIHDIAELEAASSEDIIYAEKSLVFDFKSIKRKLTEGIVDNLEGLCFGPTLPNGNSSLIVVSDNNFNKFGTQLNQIILLELKQVQ</sequence>
<dbReference type="AlphaFoldDB" id="K4IAW4"/>
<dbReference type="eggNOG" id="COG4222">
    <property type="taxonomic scope" value="Bacteria"/>
</dbReference>
<dbReference type="EMBL" id="CP003879">
    <property type="protein sequence ID" value="AFU67564.1"/>
    <property type="molecule type" value="Genomic_DNA"/>
</dbReference>
<gene>
    <name evidence="2" type="ordered locus">P700755_000541</name>
</gene>
<dbReference type="InterPro" id="IPR027372">
    <property type="entry name" value="Phytase-like_dom"/>
</dbReference>
<name>K4IAW4_PSYTT</name>